<keyword evidence="2" id="KW-0411">Iron-sulfur</keyword>
<dbReference type="InterPro" id="IPR012165">
    <property type="entry name" value="Cyt_c3_hydrogenase_gsu"/>
</dbReference>
<dbReference type="InterPro" id="IPR050353">
    <property type="entry name" value="PyrK_electron_transfer"/>
</dbReference>
<proteinExistence type="predicted"/>
<dbReference type="GO" id="GO:0051537">
    <property type="term" value="F:2 iron, 2 sulfur cluster binding"/>
    <property type="evidence" value="ECO:0007669"/>
    <property type="project" value="UniProtKB-KW"/>
</dbReference>
<keyword evidence="2" id="KW-0408">Iron</keyword>
<dbReference type="GO" id="GO:0050660">
    <property type="term" value="F:flavin adenine dinucleotide binding"/>
    <property type="evidence" value="ECO:0007669"/>
    <property type="project" value="InterPro"/>
</dbReference>
<comment type="caution">
    <text evidence="4">The sequence shown here is derived from an EMBL/GenBank/DDBJ whole genome shotgun (WGS) entry which is preliminary data.</text>
</comment>
<dbReference type="Gene3D" id="2.40.30.10">
    <property type="entry name" value="Translation factors"/>
    <property type="match status" value="1"/>
</dbReference>
<dbReference type="SUPFAM" id="SSF52343">
    <property type="entry name" value="Ferredoxin reductase-like, C-terminal NADP-linked domain"/>
    <property type="match status" value="1"/>
</dbReference>
<feature type="binding site" evidence="2">
    <location>
        <position position="224"/>
    </location>
    <ligand>
        <name>[2Fe-2S] cluster</name>
        <dbReference type="ChEBI" id="CHEBI:190135"/>
    </ligand>
</feature>
<dbReference type="EMBL" id="LNVX01000206">
    <property type="protein sequence ID" value="OEG71501.1"/>
    <property type="molecule type" value="Genomic_DNA"/>
</dbReference>
<dbReference type="InterPro" id="IPR019480">
    <property type="entry name" value="Dihydroorotate_DH_Fe-S-bd"/>
</dbReference>
<dbReference type="PANTHER" id="PTHR43513">
    <property type="entry name" value="DIHYDROOROTATE DEHYDROGENASE B (NAD(+)), ELECTRON TRANSFER SUBUNIT"/>
    <property type="match status" value="1"/>
</dbReference>
<dbReference type="GO" id="GO:0046872">
    <property type="term" value="F:metal ion binding"/>
    <property type="evidence" value="ECO:0007669"/>
    <property type="project" value="UniProtKB-KW"/>
</dbReference>
<keyword evidence="1" id="KW-0274">FAD</keyword>
<dbReference type="Gene3D" id="3.40.50.80">
    <property type="entry name" value="Nucleotide-binding domain of ferredoxin-NADP reductase (FNR) module"/>
    <property type="match status" value="1"/>
</dbReference>
<dbReference type="SUPFAM" id="SSF63380">
    <property type="entry name" value="Riboflavin synthase domain-like"/>
    <property type="match status" value="1"/>
</dbReference>
<feature type="domain" description="FAD-binding FR-type" evidence="3">
    <location>
        <begin position="1"/>
        <end position="95"/>
    </location>
</feature>
<gene>
    <name evidence="4" type="ORF">ATZ36_14425</name>
</gene>
<dbReference type="Proteomes" id="UP000095237">
    <property type="component" value="Unassembled WGS sequence"/>
</dbReference>
<organism evidence="4 5">
    <name type="scientific">Endomicrobium trichonymphae</name>
    <dbReference type="NCBI Taxonomy" id="1408204"/>
    <lineage>
        <taxon>Bacteria</taxon>
        <taxon>Pseudomonadati</taxon>
        <taxon>Elusimicrobiota</taxon>
        <taxon>Endomicrobiia</taxon>
        <taxon>Endomicrobiales</taxon>
        <taxon>Endomicrobiaceae</taxon>
        <taxon>Candidatus Endomicrobiellum</taxon>
    </lineage>
</organism>
<keyword evidence="5" id="KW-1185">Reference proteome</keyword>
<comment type="cofactor">
    <cofactor evidence="1">
        <name>FAD</name>
        <dbReference type="ChEBI" id="CHEBI:57692"/>
    </cofactor>
    <text evidence="1">Binds 1 FAD per subunit.</text>
</comment>
<evidence type="ECO:0000313" key="4">
    <source>
        <dbReference type="EMBL" id="OEG71501.1"/>
    </source>
</evidence>
<feature type="binding site" evidence="1">
    <location>
        <begin position="62"/>
        <end position="64"/>
    </location>
    <ligand>
        <name>FAD</name>
        <dbReference type="ChEBI" id="CHEBI:57692"/>
    </ligand>
</feature>
<dbReference type="NCBIfam" id="NF004862">
    <property type="entry name" value="PRK06222.1"/>
    <property type="match status" value="1"/>
</dbReference>
<keyword evidence="2" id="KW-0001">2Fe-2S</keyword>
<protein>
    <submittedName>
        <fullName evidence="4">Ferredoxin-NADP reductase</fullName>
    </submittedName>
</protein>
<dbReference type="Pfam" id="PF10418">
    <property type="entry name" value="DHODB_Fe-S_bind"/>
    <property type="match status" value="1"/>
</dbReference>
<keyword evidence="1" id="KW-0285">Flavoprotein</keyword>
<accession>A0A1E5IM08</accession>
<dbReference type="PROSITE" id="PS51384">
    <property type="entry name" value="FAD_FR"/>
    <property type="match status" value="1"/>
</dbReference>
<evidence type="ECO:0000313" key="5">
    <source>
        <dbReference type="Proteomes" id="UP000095237"/>
    </source>
</evidence>
<dbReference type="GO" id="GO:0016491">
    <property type="term" value="F:oxidoreductase activity"/>
    <property type="evidence" value="ECO:0007669"/>
    <property type="project" value="InterPro"/>
</dbReference>
<dbReference type="CDD" id="cd06219">
    <property type="entry name" value="DHOD_e_trans_like1"/>
    <property type="match status" value="1"/>
</dbReference>
<evidence type="ECO:0000256" key="2">
    <source>
        <dbReference type="PIRSR" id="PIRSR006816-2"/>
    </source>
</evidence>
<dbReference type="PIRSF" id="PIRSF006816">
    <property type="entry name" value="Cyc3_hyd_g"/>
    <property type="match status" value="1"/>
</dbReference>
<dbReference type="PANTHER" id="PTHR43513:SF3">
    <property type="entry name" value="DIHYDROOROTATE DEHYDROGENASE B (NAD(+)), ELECTRON TRANSFER SUBUNIT-RELATED"/>
    <property type="match status" value="1"/>
</dbReference>
<evidence type="ECO:0000256" key="1">
    <source>
        <dbReference type="PIRSR" id="PIRSR006816-1"/>
    </source>
</evidence>
<dbReference type="AlphaFoldDB" id="A0A1E5IM08"/>
<dbReference type="GO" id="GO:0006221">
    <property type="term" value="P:pyrimidine nucleotide biosynthetic process"/>
    <property type="evidence" value="ECO:0007669"/>
    <property type="project" value="InterPro"/>
</dbReference>
<evidence type="ECO:0000259" key="3">
    <source>
        <dbReference type="PROSITE" id="PS51384"/>
    </source>
</evidence>
<feature type="binding site" evidence="2">
    <location>
        <position position="221"/>
    </location>
    <ligand>
        <name>[2Fe-2S] cluster</name>
        <dbReference type="ChEBI" id="CHEBI:190135"/>
    </ligand>
</feature>
<feature type="binding site" evidence="2">
    <location>
        <position position="236"/>
    </location>
    <ligand>
        <name>[2Fe-2S] cluster</name>
        <dbReference type="ChEBI" id="CHEBI:190135"/>
    </ligand>
</feature>
<keyword evidence="2" id="KW-0479">Metal-binding</keyword>
<name>A0A1E5IM08_ENDTX</name>
<comment type="cofactor">
    <cofactor evidence="2">
        <name>[2Fe-2S] cluster</name>
        <dbReference type="ChEBI" id="CHEBI:190135"/>
    </cofactor>
    <text evidence="2">Binds 1 [2Fe-2S] cluster per subunit.</text>
</comment>
<dbReference type="InterPro" id="IPR039261">
    <property type="entry name" value="FNR_nucleotide-bd"/>
</dbReference>
<reference evidence="4 5" key="1">
    <citation type="submission" date="2015-11" db="EMBL/GenBank/DDBJ databases">
        <title>Evidence for parallel genomic evolution in an endosymbiosis of termite gut flagellates.</title>
        <authorList>
            <person name="Zheng H."/>
        </authorList>
    </citation>
    <scope>NUCLEOTIDE SEQUENCE [LARGE SCALE GENOMIC DNA]</scope>
    <source>
        <strain evidence="4 5">CET450</strain>
    </source>
</reference>
<dbReference type="InterPro" id="IPR017938">
    <property type="entry name" value="Riboflavin_synthase-like_b-brl"/>
</dbReference>
<dbReference type="InterPro" id="IPR017927">
    <property type="entry name" value="FAD-bd_FR_type"/>
</dbReference>
<sequence>MYKIVSKKEIGPKVQTYEIYAPEIARNAKAGQFVIFRIDDKGERVPLTVAGADPQKGLVRIIFQETGKSTMQLASLCEGDCIKDFAGPLGRPTEIKKYGTVVAAAGGVGTAEVLPVIKELKKAGNRIITVIGARCKDLVILEDELKRESDLLLFATNDGTLGIKGFVTDVLKDIISKEKIDIMYAIGPVPMMKAVAELTRSERIKTLVSLNPIMLDGTGMCGACRVSIGGKIKFVCVDGPEFDAHCVNWEELVSRLELFKNLEKISIDKFKYNQECKCHKK</sequence>